<evidence type="ECO:0000313" key="5">
    <source>
        <dbReference type="EMBL" id="OHV36539.1"/>
    </source>
</evidence>
<dbReference type="AlphaFoldDB" id="A0A1S1QSK0"/>
<evidence type="ECO:0000259" key="4">
    <source>
        <dbReference type="Pfam" id="PF00535"/>
    </source>
</evidence>
<keyword evidence="3" id="KW-0808">Transferase</keyword>
<dbReference type="CDD" id="cd00761">
    <property type="entry name" value="Glyco_tranf_GTA_type"/>
    <property type="match status" value="1"/>
</dbReference>
<dbReference type="InterPro" id="IPR029044">
    <property type="entry name" value="Nucleotide-diphossugar_trans"/>
</dbReference>
<protein>
    <recommendedName>
        <fullName evidence="4">Glycosyltransferase 2-like domain-containing protein</fullName>
    </recommendedName>
</protein>
<dbReference type="RefSeq" id="WP_071084858.1">
    <property type="nucleotide sequence ID" value="NZ_MBLM01000116.1"/>
</dbReference>
<organism evidence="5 6">
    <name type="scientific">Parafrankia colletiae</name>
    <dbReference type="NCBI Taxonomy" id="573497"/>
    <lineage>
        <taxon>Bacteria</taxon>
        <taxon>Bacillati</taxon>
        <taxon>Actinomycetota</taxon>
        <taxon>Actinomycetes</taxon>
        <taxon>Frankiales</taxon>
        <taxon>Frankiaceae</taxon>
        <taxon>Parafrankia</taxon>
    </lineage>
</organism>
<accession>A0A1S1QSK0</accession>
<dbReference type="OrthoDB" id="3183633at2"/>
<evidence type="ECO:0000256" key="1">
    <source>
        <dbReference type="ARBA" id="ARBA00006739"/>
    </source>
</evidence>
<evidence type="ECO:0000313" key="6">
    <source>
        <dbReference type="Proteomes" id="UP000179627"/>
    </source>
</evidence>
<dbReference type="Gene3D" id="3.90.550.10">
    <property type="entry name" value="Spore Coat Polysaccharide Biosynthesis Protein SpsA, Chain A"/>
    <property type="match status" value="1"/>
</dbReference>
<dbReference type="InterPro" id="IPR001173">
    <property type="entry name" value="Glyco_trans_2-like"/>
</dbReference>
<keyword evidence="6" id="KW-1185">Reference proteome</keyword>
<feature type="domain" description="Glycosyltransferase 2-like" evidence="4">
    <location>
        <begin position="5"/>
        <end position="144"/>
    </location>
</feature>
<dbReference type="InterPro" id="IPR050834">
    <property type="entry name" value="Glycosyltransf_2"/>
</dbReference>
<dbReference type="PANTHER" id="PTHR43685:SF5">
    <property type="entry name" value="GLYCOSYLTRANSFERASE EPSE-RELATED"/>
    <property type="match status" value="1"/>
</dbReference>
<dbReference type="EMBL" id="MBLM01000116">
    <property type="protein sequence ID" value="OHV36539.1"/>
    <property type="molecule type" value="Genomic_DNA"/>
</dbReference>
<reference evidence="6" key="1">
    <citation type="submission" date="2016-07" db="EMBL/GenBank/DDBJ databases">
        <title>Sequence Frankia sp. strain CcI1.17.</title>
        <authorList>
            <person name="Ghodhbane-Gtari F."/>
            <person name="Swanson E."/>
            <person name="Gueddou A."/>
            <person name="Morris K."/>
            <person name="Hezbri K."/>
            <person name="Ktari A."/>
            <person name="Nouioui I."/>
            <person name="Abebe-Akele F."/>
            <person name="Simpson S."/>
            <person name="Thomas K."/>
            <person name="Gtari M."/>
            <person name="Tisa L.S."/>
            <person name="Hurst S."/>
        </authorList>
    </citation>
    <scope>NUCLEOTIDE SEQUENCE [LARGE SCALE GENOMIC DNA]</scope>
    <source>
        <strain evidence="6">Cc1.17</strain>
    </source>
</reference>
<keyword evidence="2" id="KW-0328">Glycosyltransferase</keyword>
<name>A0A1S1QSK0_9ACTN</name>
<dbReference type="PANTHER" id="PTHR43685">
    <property type="entry name" value="GLYCOSYLTRANSFERASE"/>
    <property type="match status" value="1"/>
</dbReference>
<dbReference type="Proteomes" id="UP000179627">
    <property type="component" value="Unassembled WGS sequence"/>
</dbReference>
<dbReference type="SUPFAM" id="SSF53448">
    <property type="entry name" value="Nucleotide-diphospho-sugar transferases"/>
    <property type="match status" value="1"/>
</dbReference>
<dbReference type="Pfam" id="PF00535">
    <property type="entry name" value="Glycos_transf_2"/>
    <property type="match status" value="1"/>
</dbReference>
<evidence type="ECO:0000256" key="2">
    <source>
        <dbReference type="ARBA" id="ARBA00022676"/>
    </source>
</evidence>
<proteinExistence type="inferred from homology"/>
<sequence>MPELTVVIPAWGSYVDRLPEALASVAAQDVPVETVVVADSADALHAVAVADSAGSPAVPPAVAGGDSAIRFVGTGGQTSVGETRNIGLAVVTTRFVMFWDADDLLAPGALRALLDVARTAPGAVAVYGRILRRDTGARYDFPPAWAGRVARYRTVFAVLNTVRLLYPVVGSVLRTEVVRDAGGFPDHPSGEDWALGVSLAFRGEVREVPVDCRVYRVSSDSLSGRQSNAGAVWARRRRVLRHLTGDPGVPRWVARAAPLIMVAQAVDVRLFRAVRSRRKRRAAPPAGVT</sequence>
<comment type="similarity">
    <text evidence="1">Belongs to the glycosyltransferase 2 family.</text>
</comment>
<evidence type="ECO:0000256" key="3">
    <source>
        <dbReference type="ARBA" id="ARBA00022679"/>
    </source>
</evidence>
<comment type="caution">
    <text evidence="5">The sequence shown here is derived from an EMBL/GenBank/DDBJ whole genome shotgun (WGS) entry which is preliminary data.</text>
</comment>
<gene>
    <name evidence="5" type="ORF">CC117_17855</name>
</gene>
<dbReference type="GO" id="GO:0016757">
    <property type="term" value="F:glycosyltransferase activity"/>
    <property type="evidence" value="ECO:0007669"/>
    <property type="project" value="UniProtKB-KW"/>
</dbReference>